<dbReference type="InterPro" id="IPR041489">
    <property type="entry name" value="PDZ_6"/>
</dbReference>
<keyword evidence="3 5" id="KW-0378">Hydrolase</keyword>
<dbReference type="InterPro" id="IPR029045">
    <property type="entry name" value="ClpP/crotonase-like_dom_sf"/>
</dbReference>
<keyword evidence="9" id="KW-1185">Reference proteome</keyword>
<dbReference type="GO" id="GO:0004175">
    <property type="term" value="F:endopeptidase activity"/>
    <property type="evidence" value="ECO:0007669"/>
    <property type="project" value="TreeGrafter"/>
</dbReference>
<evidence type="ECO:0000256" key="4">
    <source>
        <dbReference type="ARBA" id="ARBA00022825"/>
    </source>
</evidence>
<keyword evidence="4 5" id="KW-0720">Serine protease</keyword>
<dbReference type="SMART" id="SM00245">
    <property type="entry name" value="TSPc"/>
    <property type="match status" value="1"/>
</dbReference>
<evidence type="ECO:0000256" key="6">
    <source>
        <dbReference type="SAM" id="MobiDB-lite"/>
    </source>
</evidence>
<gene>
    <name evidence="8" type="ORF">Tasa_010_205</name>
</gene>
<evidence type="ECO:0000259" key="7">
    <source>
        <dbReference type="PROSITE" id="PS50106"/>
    </source>
</evidence>
<dbReference type="SMART" id="SM00228">
    <property type="entry name" value="PDZ"/>
    <property type="match status" value="1"/>
</dbReference>
<dbReference type="SUPFAM" id="SSF52096">
    <property type="entry name" value="ClpP/crotonase"/>
    <property type="match status" value="1"/>
</dbReference>
<dbReference type="NCBIfam" id="TIGR00225">
    <property type="entry name" value="prc"/>
    <property type="match status" value="1"/>
</dbReference>
<dbReference type="EMBL" id="BALE01000010">
    <property type="protein sequence ID" value="GAN53658.1"/>
    <property type="molecule type" value="Genomic_DNA"/>
</dbReference>
<dbReference type="Pfam" id="PF03572">
    <property type="entry name" value="Peptidase_S41"/>
    <property type="match status" value="1"/>
</dbReference>
<protein>
    <submittedName>
        <fullName evidence="8">Carboxy-terminal processing protease</fullName>
    </submittedName>
</protein>
<evidence type="ECO:0000256" key="1">
    <source>
        <dbReference type="ARBA" id="ARBA00009179"/>
    </source>
</evidence>
<organism evidence="8 9">
    <name type="scientific">Tanticharoenia sakaeratensis NBRC 103193</name>
    <dbReference type="NCBI Taxonomy" id="1231623"/>
    <lineage>
        <taxon>Bacteria</taxon>
        <taxon>Pseudomonadati</taxon>
        <taxon>Pseudomonadota</taxon>
        <taxon>Alphaproteobacteria</taxon>
        <taxon>Acetobacterales</taxon>
        <taxon>Acetobacteraceae</taxon>
        <taxon>Tanticharoenia</taxon>
    </lineage>
</organism>
<dbReference type="CDD" id="cd06782">
    <property type="entry name" value="cpPDZ_CPP-like"/>
    <property type="match status" value="1"/>
</dbReference>
<dbReference type="InterPro" id="IPR055210">
    <property type="entry name" value="CtpA/B_N"/>
</dbReference>
<dbReference type="CDD" id="cd07560">
    <property type="entry name" value="Peptidase_S41_CPP"/>
    <property type="match status" value="1"/>
</dbReference>
<keyword evidence="2 5" id="KW-0645">Protease</keyword>
<dbReference type="Gene3D" id="3.90.226.10">
    <property type="entry name" value="2-enoyl-CoA Hydratase, Chain A, domain 1"/>
    <property type="match status" value="1"/>
</dbReference>
<reference evidence="8 9" key="1">
    <citation type="submission" date="2012-10" db="EMBL/GenBank/DDBJ databases">
        <title>Genome sequencing of Tanticharoenia sakaeratensis NBRC 103193.</title>
        <authorList>
            <person name="Azuma Y."/>
            <person name="Hadano H."/>
            <person name="Hirakawa H."/>
            <person name="Matsushita K."/>
        </authorList>
    </citation>
    <scope>NUCLEOTIDE SEQUENCE [LARGE SCALE GENOMIC DNA]</scope>
    <source>
        <strain evidence="8 9">NBRC 103193</strain>
    </source>
</reference>
<dbReference type="RefSeq" id="WP_048848052.1">
    <property type="nucleotide sequence ID" value="NZ_BALE01000010.1"/>
</dbReference>
<dbReference type="AlphaFoldDB" id="A0A0D6MK53"/>
<feature type="region of interest" description="Disordered" evidence="6">
    <location>
        <begin position="469"/>
        <end position="488"/>
    </location>
</feature>
<dbReference type="InterPro" id="IPR004447">
    <property type="entry name" value="Peptidase_S41A"/>
</dbReference>
<evidence type="ECO:0000313" key="9">
    <source>
        <dbReference type="Proteomes" id="UP000032679"/>
    </source>
</evidence>
<dbReference type="STRING" id="1231623.Tasa_010_205"/>
<dbReference type="GO" id="GO:0030288">
    <property type="term" value="C:outer membrane-bounded periplasmic space"/>
    <property type="evidence" value="ECO:0007669"/>
    <property type="project" value="TreeGrafter"/>
</dbReference>
<dbReference type="PANTHER" id="PTHR32060">
    <property type="entry name" value="TAIL-SPECIFIC PROTEASE"/>
    <property type="match status" value="1"/>
</dbReference>
<dbReference type="FunFam" id="2.30.42.10:FF:000063">
    <property type="entry name" value="Peptidase, S41 family"/>
    <property type="match status" value="1"/>
</dbReference>
<dbReference type="FunFam" id="3.90.226.10:FF:000029">
    <property type="entry name" value="Peptidase, S41 family"/>
    <property type="match status" value="1"/>
</dbReference>
<comment type="similarity">
    <text evidence="1 5">Belongs to the peptidase S41A family.</text>
</comment>
<dbReference type="Pfam" id="PF17820">
    <property type="entry name" value="PDZ_6"/>
    <property type="match status" value="1"/>
</dbReference>
<dbReference type="Gene3D" id="3.30.750.44">
    <property type="match status" value="1"/>
</dbReference>
<dbReference type="GO" id="GO:0008236">
    <property type="term" value="F:serine-type peptidase activity"/>
    <property type="evidence" value="ECO:0007669"/>
    <property type="project" value="UniProtKB-KW"/>
</dbReference>
<evidence type="ECO:0000256" key="3">
    <source>
        <dbReference type="ARBA" id="ARBA00022801"/>
    </source>
</evidence>
<dbReference type="Proteomes" id="UP000032679">
    <property type="component" value="Unassembled WGS sequence"/>
</dbReference>
<dbReference type="Gene3D" id="2.30.42.10">
    <property type="match status" value="1"/>
</dbReference>
<accession>A0A0D6MK53</accession>
<dbReference type="InterPro" id="IPR005151">
    <property type="entry name" value="Tail-specific_protease"/>
</dbReference>
<evidence type="ECO:0000256" key="5">
    <source>
        <dbReference type="RuleBase" id="RU004404"/>
    </source>
</evidence>
<evidence type="ECO:0000313" key="8">
    <source>
        <dbReference type="EMBL" id="GAN53658.1"/>
    </source>
</evidence>
<name>A0A0D6MK53_9PROT</name>
<comment type="caution">
    <text evidence="8">The sequence shown here is derived from an EMBL/GenBank/DDBJ whole genome shotgun (WGS) entry which is preliminary data.</text>
</comment>
<dbReference type="GO" id="GO:0007165">
    <property type="term" value="P:signal transduction"/>
    <property type="evidence" value="ECO:0007669"/>
    <property type="project" value="TreeGrafter"/>
</dbReference>
<dbReference type="Pfam" id="PF22694">
    <property type="entry name" value="CtpB_N-like"/>
    <property type="match status" value="1"/>
</dbReference>
<feature type="compositionally biased region" description="Low complexity" evidence="6">
    <location>
        <begin position="472"/>
        <end position="488"/>
    </location>
</feature>
<feature type="domain" description="PDZ" evidence="7">
    <location>
        <begin position="111"/>
        <end position="177"/>
    </location>
</feature>
<dbReference type="InterPro" id="IPR036034">
    <property type="entry name" value="PDZ_sf"/>
</dbReference>
<proteinExistence type="inferred from homology"/>
<dbReference type="InterPro" id="IPR001478">
    <property type="entry name" value="PDZ"/>
</dbReference>
<evidence type="ECO:0000256" key="2">
    <source>
        <dbReference type="ARBA" id="ARBA00022670"/>
    </source>
</evidence>
<dbReference type="PANTHER" id="PTHR32060:SF30">
    <property type="entry name" value="CARBOXY-TERMINAL PROCESSING PROTEASE CTPA"/>
    <property type="match status" value="1"/>
</dbReference>
<dbReference type="PROSITE" id="PS50106">
    <property type="entry name" value="PDZ"/>
    <property type="match status" value="1"/>
</dbReference>
<dbReference type="OrthoDB" id="9812068at2"/>
<dbReference type="SUPFAM" id="SSF50156">
    <property type="entry name" value="PDZ domain-like"/>
    <property type="match status" value="1"/>
</dbReference>
<dbReference type="GO" id="GO:0006508">
    <property type="term" value="P:proteolysis"/>
    <property type="evidence" value="ECO:0007669"/>
    <property type="project" value="UniProtKB-KW"/>
</dbReference>
<sequence>MKLRNGLLLGSAFAIGLAAGPLAGRIAGLPEGPFSLGMAALAQEVPASAADSGNHAEIARYLVLFGQVLDLARAKYVEPVSVHDLINNALSGMISGLDPHSSYMTEKQYGDMKIQTTGNYGGLGIEVQGQDGHIRIVAPFDGSPAARAGLKPGDYIVAVNGHDVDGQPVDTVVQTMKGKPGEKIAVTVLREKAPKPITVTMTREIIHLQVVRSALYGNIGYIRVSQFTEETEARMHEAFNKLKAQADAKGAGGKLQGLVLDLRSDPGGLLNQAIAVSDDFIPEGQIVSIRARDPHEDQRWDARGTDMTNHLPIVVLIDGGTASAAEIVAGALQDHRRAVLLGTKSFGKGSVQTIFPFPGYGAVRLTTARYYTPSGRSIQGLGIVPDIAVKDSRSDPGFSVHEADLAHIIKNEGGNRSKPVARTDLPAIAGSIPDEPPANWPDLDLTKPDTDFQLQEGLRVVRSMAGLPAPDVTANATPPHNATAHAVP</sequence>